<keyword evidence="6" id="KW-0963">Cytoplasm</keyword>
<dbReference type="GO" id="GO:0007601">
    <property type="term" value="P:visual perception"/>
    <property type="evidence" value="ECO:0007669"/>
    <property type="project" value="UniProtKB-KW"/>
</dbReference>
<evidence type="ECO:0000256" key="11">
    <source>
        <dbReference type="ARBA" id="ARBA00022794"/>
    </source>
</evidence>
<dbReference type="PRINTS" id="PR00633">
    <property type="entry name" value="RCCNDNSATION"/>
</dbReference>
<dbReference type="Proteomes" id="UP000010552">
    <property type="component" value="Unassembled WGS sequence"/>
</dbReference>
<feature type="compositionally biased region" description="Acidic residues" evidence="22">
    <location>
        <begin position="854"/>
        <end position="868"/>
    </location>
</feature>
<accession>L5K702</accession>
<keyword evidence="11" id="KW-0970">Cilium biogenesis/degradation</keyword>
<feature type="compositionally biased region" description="Basic and acidic residues" evidence="22">
    <location>
        <begin position="651"/>
        <end position="685"/>
    </location>
</feature>
<evidence type="ECO:0000256" key="19">
    <source>
        <dbReference type="ARBA" id="ARBA00023305"/>
    </source>
</evidence>
<keyword evidence="19" id="KW-0844">Vision</keyword>
<dbReference type="Gene3D" id="2.130.10.30">
    <property type="entry name" value="Regulator of chromosome condensation 1/beta-lactamase-inhibitor protein II"/>
    <property type="match status" value="1"/>
</dbReference>
<organism evidence="24 25">
    <name type="scientific">Pteropus alecto</name>
    <name type="common">Black flying fox</name>
    <dbReference type="NCBI Taxonomy" id="9402"/>
    <lineage>
        <taxon>Eukaryota</taxon>
        <taxon>Metazoa</taxon>
        <taxon>Chordata</taxon>
        <taxon>Craniata</taxon>
        <taxon>Vertebrata</taxon>
        <taxon>Euteleostomi</taxon>
        <taxon>Mammalia</taxon>
        <taxon>Eutheria</taxon>
        <taxon>Laurasiatheria</taxon>
        <taxon>Chiroptera</taxon>
        <taxon>Yinpterochiroptera</taxon>
        <taxon>Pteropodoidea</taxon>
        <taxon>Pteropodidae</taxon>
        <taxon>Pteropodinae</taxon>
        <taxon>Pteropus</taxon>
    </lineage>
</organism>
<feature type="compositionally biased region" description="Basic and acidic residues" evidence="22">
    <location>
        <begin position="869"/>
        <end position="879"/>
    </location>
</feature>
<evidence type="ECO:0000256" key="6">
    <source>
        <dbReference type="ARBA" id="ARBA00022490"/>
    </source>
</evidence>
<evidence type="ECO:0000256" key="10">
    <source>
        <dbReference type="ARBA" id="ARBA00022737"/>
    </source>
</evidence>
<dbReference type="PROSITE" id="PS50012">
    <property type="entry name" value="RCC1_3"/>
    <property type="match status" value="6"/>
</dbReference>
<dbReference type="InterPro" id="IPR009091">
    <property type="entry name" value="RCC1/BLIP-II"/>
</dbReference>
<feature type="repeat" description="RCC1" evidence="21">
    <location>
        <begin position="99"/>
        <end position="150"/>
    </location>
</feature>
<dbReference type="STRING" id="9402.L5K702"/>
<dbReference type="FunCoup" id="L5K702">
    <property type="interactions" value="348"/>
</dbReference>
<feature type="repeat" description="RCC1" evidence="21">
    <location>
        <begin position="204"/>
        <end position="253"/>
    </location>
</feature>
<dbReference type="InterPro" id="IPR058923">
    <property type="entry name" value="RCC1-like_dom"/>
</dbReference>
<evidence type="ECO:0000256" key="18">
    <source>
        <dbReference type="ARBA" id="ARBA00023289"/>
    </source>
</evidence>
<protein>
    <recommendedName>
        <fullName evidence="20">X-linked retinitis pigmentosa GTPase regulator</fullName>
    </recommendedName>
</protein>
<dbReference type="InterPro" id="IPR051625">
    <property type="entry name" value="Signaling_Regulatory_Domain"/>
</dbReference>
<dbReference type="FunFam" id="2.130.10.30:FF:000013">
    <property type="entry name" value="Retinitis pigmentosa GTPase regulator isoform 1"/>
    <property type="match status" value="1"/>
</dbReference>
<keyword evidence="7" id="KW-0597">Phosphoprotein</keyword>
<evidence type="ECO:0000256" key="17">
    <source>
        <dbReference type="ARBA" id="ARBA00023288"/>
    </source>
</evidence>
<feature type="region of interest" description="Disordered" evidence="22">
    <location>
        <begin position="543"/>
        <end position="589"/>
    </location>
</feature>
<dbReference type="GO" id="GO:0005085">
    <property type="term" value="F:guanyl-nucleotide exchange factor activity"/>
    <property type="evidence" value="ECO:0007669"/>
    <property type="project" value="UniProtKB-KW"/>
</dbReference>
<evidence type="ECO:0000256" key="15">
    <source>
        <dbReference type="ARBA" id="ARBA00023212"/>
    </source>
</evidence>
<keyword evidence="17" id="KW-0449">Lipoprotein</keyword>
<feature type="repeat" description="RCC1" evidence="21">
    <location>
        <begin position="254"/>
        <end position="306"/>
    </location>
</feature>
<feature type="compositionally biased region" description="Basic and acidic residues" evidence="22">
    <location>
        <begin position="842"/>
        <end position="853"/>
    </location>
</feature>
<sequence length="1019" mass="113183">MSGVSPWGAEGLPRPKLGLRCCLRPNRVSPAVFPAQTNPPRFALGMGEPEEVVPDSGAVFTFGKTKFAENIPSKFWFKNDIPTYLACGDEHTAIITGNNKLYMFGSNNWGQLGLGSRSTVSKPTCVKALKPEKVKFAACGRNHTLVLTEEGKVYAAGGNNEGQLGLGDTEDRNTFHPICFFTSQHQLKQLSAGSNTSAALTVDGNLFMWGDNSEGQIGLKNVPNVCVPHQVTVGKPIAWISCGYYHSAFVTMEGELYTFGETECGKLGLPRQLLMNHKVPQLVPGIPEKVIQVACGGGHTVVLTEKAVYTFGLGQFGQLGLGTFIFETAEPKILEPIKDQKIIYISCGENHTALITDVGLMYTFGDGRHGKLGLGMENFTNQFIPTLCSNFLRFMVELVACGGCHMIVFATPRLGIAEEIDEMYSPHIPAAASLPISHPTSGNVLRRTLSARVRRREREKSPDSIQMTQTLPPTEGTLEPPVHFDRGSVPLCISTSKLPEKTITKEEDAVMPLKPDSSSTVDSESLGETTDVLNMTHMMSLNSNEKSLKLSPIQKQKKQETVEELKQRTDHTENDDSSEYESEEMSKNLKEGKVYKQHLAKGTYMIQTSMYVQAFSDEDVGHDSDQPGPQADTNEESSQKQLFRFKSKIYPLDDKEIEKKSDGGHSQKDSEAEEIVSEKETKLAEMADMIIEDIEDDDFVKERQENEEDGIPGSERESIQEPESHLEGESESQQGTSDGFQPPESVEFSSGEKDDDDVEVCQNLWYDRKCIKQGHEEETEHKISEFMAKYDFKCDRLSEIPEEEEGAEEEEGSGIEEQEIEENVEMPGGKEEEEAEILSDDLTDRAEDHKLSEIEEPEDKDEEIDEYLEGEKQAVEDNKNVPADGNSETSDNSGEKVLTTIEKDKKNNQEERAICEYNENPKGNMSDHAKSSSSEILEDSESAPGKEIKITKKIFLFKRLSLMSSKSMQNEPLPEIKPTADRIAFKSSKKDTNQNHKGQNHQDTPPPNTERTSKSCTIL</sequence>
<dbReference type="SUPFAM" id="SSF50985">
    <property type="entry name" value="RCC1/BLIP-II"/>
    <property type="match status" value="1"/>
</dbReference>
<feature type="compositionally biased region" description="Basic and acidic residues" evidence="22">
    <location>
        <begin position="978"/>
        <end position="994"/>
    </location>
</feature>
<feature type="compositionally biased region" description="Basic and acidic residues" evidence="22">
    <location>
        <begin position="901"/>
        <end position="914"/>
    </location>
</feature>
<feature type="repeat" description="RCC1" evidence="21">
    <location>
        <begin position="359"/>
        <end position="412"/>
    </location>
</feature>
<feature type="repeat" description="RCC1" evidence="21">
    <location>
        <begin position="306"/>
        <end position="358"/>
    </location>
</feature>
<feature type="region of interest" description="Disordered" evidence="22">
    <location>
        <begin position="797"/>
        <end position="945"/>
    </location>
</feature>
<feature type="region of interest" description="Disordered" evidence="22">
    <location>
        <begin position="452"/>
        <end position="481"/>
    </location>
</feature>
<dbReference type="Pfam" id="PF25390">
    <property type="entry name" value="WD40_RLD"/>
    <property type="match status" value="1"/>
</dbReference>
<keyword evidence="12" id="KW-0282">Flagellum</keyword>
<proteinExistence type="predicted"/>
<feature type="repeat" description="RCC1" evidence="21">
    <location>
        <begin position="151"/>
        <end position="203"/>
    </location>
</feature>
<evidence type="ECO:0000256" key="9">
    <source>
        <dbReference type="ARBA" id="ARBA00022658"/>
    </source>
</evidence>
<evidence type="ECO:0000256" key="14">
    <source>
        <dbReference type="ARBA" id="ARBA00023069"/>
    </source>
</evidence>
<dbReference type="GO" id="GO:0005929">
    <property type="term" value="C:cilium"/>
    <property type="evidence" value="ECO:0007669"/>
    <property type="project" value="UniProtKB-ARBA"/>
</dbReference>
<keyword evidence="18" id="KW-0636">Prenylation</keyword>
<dbReference type="PROSITE" id="PS00626">
    <property type="entry name" value="RCC1_2"/>
    <property type="match status" value="4"/>
</dbReference>
<keyword evidence="9" id="KW-0344">Guanine-nucleotide releasing factor</keyword>
<dbReference type="EMBL" id="KB030981">
    <property type="protein sequence ID" value="ELK07147.1"/>
    <property type="molecule type" value="Genomic_DNA"/>
</dbReference>
<dbReference type="GO" id="GO:0005813">
    <property type="term" value="C:centrosome"/>
    <property type="evidence" value="ECO:0007669"/>
    <property type="project" value="UniProtKB-SubCell"/>
</dbReference>
<evidence type="ECO:0000256" key="8">
    <source>
        <dbReference type="ARBA" id="ARBA00022606"/>
    </source>
</evidence>
<evidence type="ECO:0000256" key="4">
    <source>
        <dbReference type="ARBA" id="ARBA00004611"/>
    </source>
</evidence>
<evidence type="ECO:0000256" key="16">
    <source>
        <dbReference type="ARBA" id="ARBA00023273"/>
    </source>
</evidence>
<gene>
    <name evidence="24" type="ORF">PAL_GLEAN10005766</name>
</gene>
<evidence type="ECO:0000256" key="2">
    <source>
        <dbReference type="ARBA" id="ARBA00004300"/>
    </source>
</evidence>
<keyword evidence="8" id="KW-0716">Sensory transduction</keyword>
<evidence type="ECO:0000256" key="20">
    <source>
        <dbReference type="ARBA" id="ARBA00073293"/>
    </source>
</evidence>
<evidence type="ECO:0000256" key="22">
    <source>
        <dbReference type="SAM" id="MobiDB-lite"/>
    </source>
</evidence>
<feature type="compositionally biased region" description="Basic and acidic residues" evidence="22">
    <location>
        <begin position="714"/>
        <end position="728"/>
    </location>
</feature>
<evidence type="ECO:0000256" key="13">
    <source>
        <dbReference type="ARBA" id="ARBA00023034"/>
    </source>
</evidence>
<keyword evidence="25" id="KW-1185">Reference proteome</keyword>
<evidence type="ECO:0000256" key="21">
    <source>
        <dbReference type="PROSITE-ProRule" id="PRU00235"/>
    </source>
</evidence>
<keyword evidence="13" id="KW-0333">Golgi apparatus</keyword>
<evidence type="ECO:0000256" key="1">
    <source>
        <dbReference type="ARBA" id="ARBA00004120"/>
    </source>
</evidence>
<evidence type="ECO:0000256" key="7">
    <source>
        <dbReference type="ARBA" id="ARBA00022553"/>
    </source>
</evidence>
<feature type="compositionally biased region" description="Low complexity" evidence="22">
    <location>
        <begin position="468"/>
        <end position="481"/>
    </location>
</feature>
<evidence type="ECO:0000313" key="24">
    <source>
        <dbReference type="EMBL" id="ELK07147.1"/>
    </source>
</evidence>
<comment type="subcellular location">
    <subcellularLocation>
        <location evidence="1">Cytoplasm</location>
        <location evidence="1">Cytoskeleton</location>
        <location evidence="1">Cilium basal body</location>
    </subcellularLocation>
    <subcellularLocation>
        <location evidence="4">Cytoplasm</location>
        <location evidence="4">Cytoskeleton</location>
        <location evidence="4">Flagellum axoneme</location>
    </subcellularLocation>
    <subcellularLocation>
        <location evidence="2">Cytoplasm</location>
        <location evidence="2">Cytoskeleton</location>
        <location evidence="2">Microtubule organizing center</location>
        <location evidence="2">Centrosome</location>
    </subcellularLocation>
    <subcellularLocation>
        <location evidence="3">Golgi apparatus</location>
    </subcellularLocation>
</comment>
<feature type="region of interest" description="Disordered" evidence="22">
    <location>
        <begin position="618"/>
        <end position="757"/>
    </location>
</feature>
<evidence type="ECO:0000259" key="23">
    <source>
        <dbReference type="Pfam" id="PF25390"/>
    </source>
</evidence>
<evidence type="ECO:0000256" key="12">
    <source>
        <dbReference type="ARBA" id="ARBA00022846"/>
    </source>
</evidence>
<keyword evidence="16" id="KW-0966">Cell projection</keyword>
<evidence type="ECO:0000256" key="3">
    <source>
        <dbReference type="ARBA" id="ARBA00004555"/>
    </source>
</evidence>
<keyword evidence="10" id="KW-0677">Repeat</keyword>
<dbReference type="GO" id="GO:0005794">
    <property type="term" value="C:Golgi apparatus"/>
    <property type="evidence" value="ECO:0007669"/>
    <property type="project" value="UniProtKB-SubCell"/>
</dbReference>
<dbReference type="AlphaFoldDB" id="L5K702"/>
<name>L5K702_PTEAL</name>
<feature type="compositionally biased region" description="Acidic residues" evidence="22">
    <location>
        <begin position="690"/>
        <end position="710"/>
    </location>
</feature>
<keyword evidence="14" id="KW-0969">Cilium</keyword>
<feature type="region of interest" description="Disordered" evidence="22">
    <location>
        <begin position="964"/>
        <end position="1019"/>
    </location>
</feature>
<feature type="compositionally biased region" description="Acidic residues" evidence="22">
    <location>
        <begin position="800"/>
        <end position="824"/>
    </location>
</feature>
<dbReference type="InterPro" id="IPR000408">
    <property type="entry name" value="Reg_chr_condens"/>
</dbReference>
<dbReference type="GO" id="GO:0030030">
    <property type="term" value="P:cell projection organization"/>
    <property type="evidence" value="ECO:0007669"/>
    <property type="project" value="UniProtKB-KW"/>
</dbReference>
<keyword evidence="5" id="KW-0488">Methylation</keyword>
<dbReference type="PANTHER" id="PTHR22872:SF9">
    <property type="entry name" value="X-LINKED RETINITIS PIGMENTOSA GTPASE REGULATOR"/>
    <property type="match status" value="1"/>
</dbReference>
<keyword evidence="15" id="KW-0206">Cytoskeleton</keyword>
<feature type="compositionally biased region" description="Basic and acidic residues" evidence="22">
    <location>
        <begin position="557"/>
        <end position="574"/>
    </location>
</feature>
<reference evidence="25" key="1">
    <citation type="journal article" date="2013" name="Science">
        <title>Comparative analysis of bat genomes provides insight into the evolution of flight and immunity.</title>
        <authorList>
            <person name="Zhang G."/>
            <person name="Cowled C."/>
            <person name="Shi Z."/>
            <person name="Huang Z."/>
            <person name="Bishop-Lilly K.A."/>
            <person name="Fang X."/>
            <person name="Wynne J.W."/>
            <person name="Xiong Z."/>
            <person name="Baker M.L."/>
            <person name="Zhao W."/>
            <person name="Tachedjian M."/>
            <person name="Zhu Y."/>
            <person name="Zhou P."/>
            <person name="Jiang X."/>
            <person name="Ng J."/>
            <person name="Yang L."/>
            <person name="Wu L."/>
            <person name="Xiao J."/>
            <person name="Feng Y."/>
            <person name="Chen Y."/>
            <person name="Sun X."/>
            <person name="Zhang Y."/>
            <person name="Marsh G.A."/>
            <person name="Crameri G."/>
            <person name="Broder C.C."/>
            <person name="Frey K.G."/>
            <person name="Wang L.F."/>
            <person name="Wang J."/>
        </authorList>
    </citation>
    <scope>NUCLEOTIDE SEQUENCE [LARGE SCALE GENOMIC DNA]</scope>
</reference>
<dbReference type="eggNOG" id="KOG1426">
    <property type="taxonomic scope" value="Eukaryota"/>
</dbReference>
<dbReference type="InParanoid" id="L5K702"/>
<feature type="domain" description="RCC1-like" evidence="23">
    <location>
        <begin position="81"/>
        <end position="408"/>
    </location>
</feature>
<evidence type="ECO:0000313" key="25">
    <source>
        <dbReference type="Proteomes" id="UP000010552"/>
    </source>
</evidence>
<feature type="compositionally biased region" description="Acidic residues" evidence="22">
    <location>
        <begin position="831"/>
        <end position="841"/>
    </location>
</feature>
<evidence type="ECO:0000256" key="5">
    <source>
        <dbReference type="ARBA" id="ARBA00022481"/>
    </source>
</evidence>
<dbReference type="PANTHER" id="PTHR22872">
    <property type="entry name" value="BTK-BINDING PROTEIN-RELATED"/>
    <property type="match status" value="1"/>
</dbReference>